<comment type="similarity">
    <text evidence="1">Belongs to the leucine-binding protein family.</text>
</comment>
<evidence type="ECO:0000256" key="3">
    <source>
        <dbReference type="SAM" id="SignalP"/>
    </source>
</evidence>
<feature type="domain" description="Leucine-binding protein" evidence="4">
    <location>
        <begin position="23"/>
        <end position="314"/>
    </location>
</feature>
<evidence type="ECO:0000256" key="2">
    <source>
        <dbReference type="ARBA" id="ARBA00022729"/>
    </source>
</evidence>
<feature type="chain" id="PRO_5003279722" description="Leucine-binding protein domain-containing protein" evidence="3">
    <location>
        <begin position="23"/>
        <end position="392"/>
    </location>
</feature>
<dbReference type="eggNOG" id="COG0683">
    <property type="taxonomic scope" value="Bacteria"/>
</dbReference>
<dbReference type="HOGENOM" id="CLU_703584_0_0_6"/>
<evidence type="ECO:0000313" key="6">
    <source>
        <dbReference type="Proteomes" id="UP000001062"/>
    </source>
</evidence>
<dbReference type="OrthoDB" id="9147078at2"/>
<dbReference type="InterPro" id="IPR028081">
    <property type="entry name" value="Leu-bd"/>
</dbReference>
<dbReference type="SUPFAM" id="SSF53822">
    <property type="entry name" value="Periplasmic binding protein-like I"/>
    <property type="match status" value="1"/>
</dbReference>
<dbReference type="AlphaFoldDB" id="F2K3M3"/>
<reference evidence="5 6" key="1">
    <citation type="journal article" date="2012" name="Stand. Genomic Sci.">
        <title>Complete genome sequence of the melanogenic marine bacterium Marinomonas mediterranea type strain (MMB-1(T)).</title>
        <authorList>
            <person name="Lucas-Elio P."/>
            <person name="Goodwin L."/>
            <person name="Woyke T."/>
            <person name="Pitluck S."/>
            <person name="Nolan M."/>
            <person name="Kyrpides N.C."/>
            <person name="Detter J.C."/>
            <person name="Copeland A."/>
            <person name="Teshima H."/>
            <person name="Bruce D."/>
            <person name="Detter C."/>
            <person name="Tapia R."/>
            <person name="Han S."/>
            <person name="Land M.L."/>
            <person name="Ivanova N."/>
            <person name="Mikhailova N."/>
            <person name="Johnston A.W."/>
            <person name="Sanchez-Amat A."/>
        </authorList>
    </citation>
    <scope>NUCLEOTIDE SEQUENCE [LARGE SCALE GENOMIC DNA]</scope>
    <source>
        <strain evidence="6">ATCC 700492 / JCM 21426 / NBRC 103028 / MMB-1</strain>
    </source>
</reference>
<dbReference type="PANTHER" id="PTHR47235:SF1">
    <property type="entry name" value="BLR6548 PROTEIN"/>
    <property type="match status" value="1"/>
</dbReference>
<organism evidence="5 6">
    <name type="scientific">Marinomonas mediterranea (strain ATCC 700492 / JCM 21426 / NBRC 103028 / MMB-1)</name>
    <dbReference type="NCBI Taxonomy" id="717774"/>
    <lineage>
        <taxon>Bacteria</taxon>
        <taxon>Pseudomonadati</taxon>
        <taxon>Pseudomonadota</taxon>
        <taxon>Gammaproteobacteria</taxon>
        <taxon>Oceanospirillales</taxon>
        <taxon>Oceanospirillaceae</taxon>
        <taxon>Marinomonas</taxon>
    </lineage>
</organism>
<dbReference type="RefSeq" id="WP_013662364.1">
    <property type="nucleotide sequence ID" value="NC_015276.1"/>
</dbReference>
<keyword evidence="2 3" id="KW-0732">Signal</keyword>
<accession>F2K3M3</accession>
<dbReference type="Proteomes" id="UP000001062">
    <property type="component" value="Chromosome"/>
</dbReference>
<name>F2K3M3_MARM1</name>
<dbReference type="InterPro" id="IPR028082">
    <property type="entry name" value="Peripla_BP_I"/>
</dbReference>
<dbReference type="EMBL" id="CP002583">
    <property type="protein sequence ID" value="ADZ92462.1"/>
    <property type="molecule type" value="Genomic_DNA"/>
</dbReference>
<dbReference type="Gene3D" id="3.40.50.2300">
    <property type="match status" value="2"/>
</dbReference>
<dbReference type="Pfam" id="PF13458">
    <property type="entry name" value="Peripla_BP_6"/>
    <property type="match status" value="1"/>
</dbReference>
<proteinExistence type="inferred from homology"/>
<evidence type="ECO:0000256" key="1">
    <source>
        <dbReference type="ARBA" id="ARBA00010062"/>
    </source>
</evidence>
<sequence length="392" mass="42694" precursor="true">MSRFPYLLIGCLLSLLSSSVFSSINIGLVASFDGGQQARSFDYQYGIQAFFNRINLDGGIKGKALALEVLNDHANGELAASNAQRLIIRKNVVALLGGDQLQTAEAIQRVATREKVLYLNSLTARASLYGKVGYVLNLRPSMLSELDVLCGALADKQRERLVIVYASDHGYSELVAESCLSKHSAVSVKTLQFSASRSSIERVKGTLASLEKQNVIFIGTRGDLSPLLSQVDVLPDSNGYYFLSSADVGSFALKEGGETNVNSIHYLPANYLSSEAYSNYMSDLKQLSPSLVPSKIGFEGYLAALVLTKGLEAVVSPFEIEDPNDLFRLPLSVARKLTGWVQTGGQNSLPQELSNALNVMHTLDLGLGLYLGFDGEQNFLKFPLHMTEFQRN</sequence>
<dbReference type="PATRIC" id="fig|717774.3.peg.3339"/>
<dbReference type="KEGG" id="mme:Marme_3246"/>
<gene>
    <name evidence="5" type="ordered locus">Marme_3246</name>
</gene>
<evidence type="ECO:0000259" key="4">
    <source>
        <dbReference type="Pfam" id="PF13458"/>
    </source>
</evidence>
<feature type="signal peptide" evidence="3">
    <location>
        <begin position="1"/>
        <end position="22"/>
    </location>
</feature>
<protein>
    <recommendedName>
        <fullName evidence="4">Leucine-binding protein domain-containing protein</fullName>
    </recommendedName>
</protein>
<keyword evidence="6" id="KW-1185">Reference proteome</keyword>
<dbReference type="STRING" id="717774.Marme_3246"/>
<evidence type="ECO:0000313" key="5">
    <source>
        <dbReference type="EMBL" id="ADZ92462.1"/>
    </source>
</evidence>
<dbReference type="PANTHER" id="PTHR47235">
    <property type="entry name" value="BLR6548 PROTEIN"/>
    <property type="match status" value="1"/>
</dbReference>